<evidence type="ECO:0000313" key="2">
    <source>
        <dbReference type="Proteomes" id="UP000199334"/>
    </source>
</evidence>
<reference evidence="1 2" key="1">
    <citation type="submission" date="2016-10" db="EMBL/GenBank/DDBJ databases">
        <authorList>
            <person name="de Groot N.N."/>
        </authorList>
    </citation>
    <scope>NUCLEOTIDE SEQUENCE [LARGE SCALE GENOMIC DNA]</scope>
    <source>
        <strain evidence="1 2">CGMCC 1.3442</strain>
    </source>
</reference>
<dbReference type="AlphaFoldDB" id="A0A1H0A4M8"/>
<proteinExistence type="predicted"/>
<protein>
    <submittedName>
        <fullName evidence="1">Uncharacterized protein</fullName>
    </submittedName>
</protein>
<dbReference type="EMBL" id="FNIG01000003">
    <property type="protein sequence ID" value="SDN27686.1"/>
    <property type="molecule type" value="Genomic_DNA"/>
</dbReference>
<keyword evidence="2" id="KW-1185">Reference proteome</keyword>
<sequence length="101" mass="11645">MILVETQSWVGLGFLALRTRNSPKSVEGLQESLGIKCYDWALNGSYWAKKWPDGGIITCFRALTVYHWGIITVYWAIIEVEWGIRVGLWGFKGFFKRPMND</sequence>
<gene>
    <name evidence="1" type="ORF">SAMN05216498_1931</name>
</gene>
<evidence type="ECO:0000313" key="1">
    <source>
        <dbReference type="EMBL" id="SDN27686.1"/>
    </source>
</evidence>
<dbReference type="RefSeq" id="WP_093856384.1">
    <property type="nucleotide sequence ID" value="NZ_BJVZ01000024.1"/>
</dbReference>
<dbReference type="STRING" id="237069.SAMN05216498_1931"/>
<accession>A0A1H0A4M8</accession>
<organism evidence="1 2">
    <name type="scientific">Tenuibacillus multivorans</name>
    <dbReference type="NCBI Taxonomy" id="237069"/>
    <lineage>
        <taxon>Bacteria</taxon>
        <taxon>Bacillati</taxon>
        <taxon>Bacillota</taxon>
        <taxon>Bacilli</taxon>
        <taxon>Bacillales</taxon>
        <taxon>Bacillaceae</taxon>
        <taxon>Tenuibacillus</taxon>
    </lineage>
</organism>
<name>A0A1H0A4M8_9BACI</name>
<dbReference type="Proteomes" id="UP000199334">
    <property type="component" value="Unassembled WGS sequence"/>
</dbReference>